<sequence>MATVCIDGNASMANPIGRERYRRCLIWGCSPPRWREDVTKHPEVNLAVFNKDRLLYKNLKMLPDVPFDYTGFERLDYRTVTIFLKVDDPFTKRLLHELLNDVAFKLLQIEDSEKIERLYSELKEVSNYRLTFMRSISHELKTPLNVIQGNLQLAKLGVYGDVSHLSELLEEIESAVKRATQLINNLLDLSRIETEGFYVKVEPVRFEMFKQIMKEYELLAQQKGLHFDFHFQGEEPFSGDFRIISTILSNLLSNAVKYTGCGEIKGFLQVRGDRIIIEVSDTGSGIPLELQEKIFEPFVSGESGGSGLGLAIVKKFVDLLKGKITFISNVGEGTTFHIEIPRVYRPSHYENKEHVNVLLIEPDESTRRLLRKIVSDYTVVEALTGQEGYLKALEHSPDLVITGLRLPDIGGDELLYRLRGEEALNRSKLVLYVGGKIEKTDTYLMGLEIDIGELASRLKILLGDKLLLVYDDDEKVKIHLEQVKSFIKALLDREIMAKGLEMVDERDFLLYDTFVLLVQGDPEIIATFMRRIRKMFYSNMAIAIVFVLTGGELKWQG</sequence>
<dbReference type="CDD" id="cd00082">
    <property type="entry name" value="HisKA"/>
    <property type="match status" value="1"/>
</dbReference>
<keyword evidence="4" id="KW-0597">Phosphoprotein</keyword>
<dbReference type="SMART" id="SM00387">
    <property type="entry name" value="HATPase_c"/>
    <property type="match status" value="1"/>
</dbReference>
<comment type="function">
    <text evidence="7">May play the central regulatory role in sporulation. It may be an element of the effector pathway responsible for the activation of sporulation genes in response to nutritional stress. Spo0A may act in concert with spo0H (a sigma factor) to control the expression of some genes that are critical to the sporulation process.</text>
</comment>
<protein>
    <recommendedName>
        <fullName evidence="3">Stage 0 sporulation protein A homolog</fullName>
        <ecNumber evidence="2">2.7.13.3</ecNumber>
    </recommendedName>
</protein>
<feature type="domain" description="Response regulatory" evidence="11">
    <location>
        <begin position="356"/>
        <end position="462"/>
    </location>
</feature>
<dbReference type="SMART" id="SM00388">
    <property type="entry name" value="HisKA"/>
    <property type="match status" value="1"/>
</dbReference>
<dbReference type="Gene3D" id="1.10.287.130">
    <property type="match status" value="1"/>
</dbReference>
<dbReference type="InterPro" id="IPR003661">
    <property type="entry name" value="HisK_dim/P_dom"/>
</dbReference>
<dbReference type="AlphaFoldDB" id="A0A1M5DD90"/>
<dbReference type="Gene3D" id="3.30.565.10">
    <property type="entry name" value="Histidine kinase-like ATPase, C-terminal domain"/>
    <property type="match status" value="1"/>
</dbReference>
<keyword evidence="6" id="KW-0902">Two-component regulatory system</keyword>
<evidence type="ECO:0000256" key="2">
    <source>
        <dbReference type="ARBA" id="ARBA00012438"/>
    </source>
</evidence>
<dbReference type="EC" id="2.7.13.3" evidence="2"/>
<dbReference type="PROSITE" id="PS50110">
    <property type="entry name" value="RESPONSE_REGULATORY"/>
    <property type="match status" value="1"/>
</dbReference>
<dbReference type="PROSITE" id="PS50109">
    <property type="entry name" value="HIS_KIN"/>
    <property type="match status" value="1"/>
</dbReference>
<dbReference type="Pfam" id="PF02518">
    <property type="entry name" value="HATPase_c"/>
    <property type="match status" value="1"/>
</dbReference>
<proteinExistence type="predicted"/>
<comment type="catalytic activity">
    <reaction evidence="1">
        <text>ATP + protein L-histidine = ADP + protein N-phospho-L-histidine.</text>
        <dbReference type="EC" id="2.7.13.3"/>
    </reaction>
</comment>
<comment type="caution">
    <text evidence="8">Lacks conserved residue(s) required for the propagation of feature annotation.</text>
</comment>
<reference evidence="12 13" key="1">
    <citation type="submission" date="2016-11" db="EMBL/GenBank/DDBJ databases">
        <authorList>
            <person name="Jaros S."/>
            <person name="Januszkiewicz K."/>
            <person name="Wedrychowicz H."/>
        </authorList>
    </citation>
    <scope>NUCLEOTIDE SEQUENCE [LARGE SCALE GENOMIC DNA]</scope>
    <source>
        <strain evidence="12 13">DSM 17918</strain>
    </source>
</reference>
<dbReference type="Gene3D" id="3.40.50.2300">
    <property type="match status" value="1"/>
</dbReference>
<keyword evidence="13" id="KW-1185">Reference proteome</keyword>
<dbReference type="SUPFAM" id="SSF47384">
    <property type="entry name" value="Homodimeric domain of signal transducing histidine kinase"/>
    <property type="match status" value="1"/>
</dbReference>
<evidence type="ECO:0000313" key="12">
    <source>
        <dbReference type="EMBL" id="SHF64841.1"/>
    </source>
</evidence>
<evidence type="ECO:0000256" key="1">
    <source>
        <dbReference type="ARBA" id="ARBA00000085"/>
    </source>
</evidence>
<keyword evidence="9" id="KW-0175">Coiled coil</keyword>
<dbReference type="InterPro" id="IPR011006">
    <property type="entry name" value="CheY-like_superfamily"/>
</dbReference>
<dbReference type="PRINTS" id="PR00344">
    <property type="entry name" value="BCTRLSENSOR"/>
</dbReference>
<feature type="coiled-coil region" evidence="9">
    <location>
        <begin position="162"/>
        <end position="189"/>
    </location>
</feature>
<evidence type="ECO:0000313" key="13">
    <source>
        <dbReference type="Proteomes" id="UP000184088"/>
    </source>
</evidence>
<dbReference type="InterPro" id="IPR036097">
    <property type="entry name" value="HisK_dim/P_sf"/>
</dbReference>
<dbReference type="EMBL" id="FQVH01000035">
    <property type="protein sequence ID" value="SHF64841.1"/>
    <property type="molecule type" value="Genomic_DNA"/>
</dbReference>
<evidence type="ECO:0000256" key="3">
    <source>
        <dbReference type="ARBA" id="ARBA00018672"/>
    </source>
</evidence>
<feature type="domain" description="Histidine kinase" evidence="10">
    <location>
        <begin position="135"/>
        <end position="344"/>
    </location>
</feature>
<evidence type="ECO:0000256" key="4">
    <source>
        <dbReference type="ARBA" id="ARBA00022553"/>
    </source>
</evidence>
<dbReference type="PANTHER" id="PTHR43547:SF2">
    <property type="entry name" value="HYBRID SIGNAL TRANSDUCTION HISTIDINE KINASE C"/>
    <property type="match status" value="1"/>
</dbReference>
<evidence type="ECO:0000256" key="5">
    <source>
        <dbReference type="ARBA" id="ARBA00022777"/>
    </source>
</evidence>
<dbReference type="RefSeq" id="WP_073345533.1">
    <property type="nucleotide sequence ID" value="NZ_FQVH01000035.1"/>
</dbReference>
<evidence type="ECO:0000259" key="10">
    <source>
        <dbReference type="PROSITE" id="PS50109"/>
    </source>
</evidence>
<gene>
    <name evidence="12" type="ORF">SAMN02746089_02309</name>
</gene>
<keyword evidence="5 12" id="KW-0808">Transferase</keyword>
<dbReference type="InterPro" id="IPR004358">
    <property type="entry name" value="Sig_transdc_His_kin-like_C"/>
</dbReference>
<evidence type="ECO:0000259" key="11">
    <source>
        <dbReference type="PROSITE" id="PS50110"/>
    </source>
</evidence>
<dbReference type="GO" id="GO:0000155">
    <property type="term" value="F:phosphorelay sensor kinase activity"/>
    <property type="evidence" value="ECO:0007669"/>
    <property type="project" value="InterPro"/>
</dbReference>
<evidence type="ECO:0000256" key="9">
    <source>
        <dbReference type="SAM" id="Coils"/>
    </source>
</evidence>
<name>A0A1M5DD90_9THEO</name>
<dbReference type="Proteomes" id="UP000184088">
    <property type="component" value="Unassembled WGS sequence"/>
</dbReference>
<dbReference type="SUPFAM" id="SSF55874">
    <property type="entry name" value="ATPase domain of HSP90 chaperone/DNA topoisomerase II/histidine kinase"/>
    <property type="match status" value="1"/>
</dbReference>
<dbReference type="InterPro" id="IPR001789">
    <property type="entry name" value="Sig_transdc_resp-reg_receiver"/>
</dbReference>
<dbReference type="InterPro" id="IPR003594">
    <property type="entry name" value="HATPase_dom"/>
</dbReference>
<accession>A0A1M5DD90</accession>
<dbReference type="OrthoDB" id="9796330at2"/>
<dbReference type="SUPFAM" id="SSF52172">
    <property type="entry name" value="CheY-like"/>
    <property type="match status" value="1"/>
</dbReference>
<dbReference type="InterPro" id="IPR005467">
    <property type="entry name" value="His_kinase_dom"/>
</dbReference>
<dbReference type="PANTHER" id="PTHR43547">
    <property type="entry name" value="TWO-COMPONENT HISTIDINE KINASE"/>
    <property type="match status" value="1"/>
</dbReference>
<dbReference type="SMART" id="SM00448">
    <property type="entry name" value="REC"/>
    <property type="match status" value="1"/>
</dbReference>
<evidence type="ECO:0000256" key="6">
    <source>
        <dbReference type="ARBA" id="ARBA00023012"/>
    </source>
</evidence>
<keyword evidence="5 12" id="KW-0418">Kinase</keyword>
<evidence type="ECO:0000256" key="8">
    <source>
        <dbReference type="PROSITE-ProRule" id="PRU00169"/>
    </source>
</evidence>
<organism evidence="12 13">
    <name type="scientific">Caldanaerobius fijiensis DSM 17918</name>
    <dbReference type="NCBI Taxonomy" id="1121256"/>
    <lineage>
        <taxon>Bacteria</taxon>
        <taxon>Bacillati</taxon>
        <taxon>Bacillota</taxon>
        <taxon>Clostridia</taxon>
        <taxon>Thermoanaerobacterales</taxon>
        <taxon>Thermoanaerobacteraceae</taxon>
        <taxon>Caldanaerobius</taxon>
    </lineage>
</organism>
<dbReference type="STRING" id="1121256.SAMN02746089_02309"/>
<evidence type="ECO:0000256" key="7">
    <source>
        <dbReference type="ARBA" id="ARBA00024867"/>
    </source>
</evidence>
<dbReference type="Pfam" id="PF00512">
    <property type="entry name" value="HisKA"/>
    <property type="match status" value="1"/>
</dbReference>
<dbReference type="InterPro" id="IPR036890">
    <property type="entry name" value="HATPase_C_sf"/>
</dbReference>